<dbReference type="EMBL" id="KV417487">
    <property type="protein sequence ID" value="KZP31910.1"/>
    <property type="molecule type" value="Genomic_DNA"/>
</dbReference>
<dbReference type="PROSITE" id="PS51186">
    <property type="entry name" value="GNAT"/>
    <property type="match status" value="1"/>
</dbReference>
<dbReference type="InterPro" id="IPR039135">
    <property type="entry name" value="NAT9-like"/>
</dbReference>
<protein>
    <recommendedName>
        <fullName evidence="4">N-acetyltransferase domain-containing protein</fullName>
    </recommendedName>
</protein>
<name>A0A166UQ14_9AGAM</name>
<evidence type="ECO:0000256" key="1">
    <source>
        <dbReference type="ARBA" id="ARBA00009342"/>
    </source>
</evidence>
<dbReference type="PANTHER" id="PTHR13256">
    <property type="entry name" value="N-ACETYLTRANSFERASE 9"/>
    <property type="match status" value="1"/>
</dbReference>
<keyword evidence="2" id="KW-0808">Transferase</keyword>
<reference evidence="5 6" key="1">
    <citation type="journal article" date="2016" name="Mol. Biol. Evol.">
        <title>Comparative Genomics of Early-Diverging Mushroom-Forming Fungi Provides Insights into the Origins of Lignocellulose Decay Capabilities.</title>
        <authorList>
            <person name="Nagy L.G."/>
            <person name="Riley R."/>
            <person name="Tritt A."/>
            <person name="Adam C."/>
            <person name="Daum C."/>
            <person name="Floudas D."/>
            <person name="Sun H."/>
            <person name="Yadav J.S."/>
            <person name="Pangilinan J."/>
            <person name="Larsson K.H."/>
            <person name="Matsuura K."/>
            <person name="Barry K."/>
            <person name="Labutti K."/>
            <person name="Kuo R."/>
            <person name="Ohm R.A."/>
            <person name="Bhattacharya S.S."/>
            <person name="Shirouzu T."/>
            <person name="Yoshinaga Y."/>
            <person name="Martin F.M."/>
            <person name="Grigoriev I.V."/>
            <person name="Hibbett D.S."/>
        </authorList>
    </citation>
    <scope>NUCLEOTIDE SEQUENCE [LARGE SCALE GENOMIC DNA]</scope>
    <source>
        <strain evidence="5 6">CBS 109695</strain>
    </source>
</reference>
<feature type="domain" description="N-acetyltransferase" evidence="4">
    <location>
        <begin position="33"/>
        <end position="213"/>
    </location>
</feature>
<dbReference type="Gene3D" id="3.40.630.30">
    <property type="match status" value="1"/>
</dbReference>
<gene>
    <name evidence="5" type="ORF">FIBSPDRAFT_812908</name>
</gene>
<accession>A0A166UQ14</accession>
<keyword evidence="3" id="KW-0012">Acyltransferase</keyword>
<comment type="similarity">
    <text evidence="1">Belongs to the acetyltransferase family. GNAT subfamily.</text>
</comment>
<dbReference type="Proteomes" id="UP000076532">
    <property type="component" value="Unassembled WGS sequence"/>
</dbReference>
<keyword evidence="6" id="KW-1185">Reference proteome</keyword>
<evidence type="ECO:0000313" key="6">
    <source>
        <dbReference type="Proteomes" id="UP000076532"/>
    </source>
</evidence>
<dbReference type="Pfam" id="PF13302">
    <property type="entry name" value="Acetyltransf_3"/>
    <property type="match status" value="1"/>
</dbReference>
<dbReference type="OrthoDB" id="5043642at2759"/>
<dbReference type="AlphaFoldDB" id="A0A166UQ14"/>
<organism evidence="5 6">
    <name type="scientific">Athelia psychrophila</name>
    <dbReference type="NCBI Taxonomy" id="1759441"/>
    <lineage>
        <taxon>Eukaryota</taxon>
        <taxon>Fungi</taxon>
        <taxon>Dikarya</taxon>
        <taxon>Basidiomycota</taxon>
        <taxon>Agaricomycotina</taxon>
        <taxon>Agaricomycetes</taxon>
        <taxon>Agaricomycetidae</taxon>
        <taxon>Atheliales</taxon>
        <taxon>Atheliaceae</taxon>
        <taxon>Athelia</taxon>
    </lineage>
</organism>
<evidence type="ECO:0000313" key="5">
    <source>
        <dbReference type="EMBL" id="KZP31910.1"/>
    </source>
</evidence>
<sequence length="213" mass="24632">MIVDNVVLKGERVILVPYKAEHVMTYHSWMEDEILRDLTASERLSLDEEYEMQKKWRIDDDKLTFIILARPEHRSEDLPGRDDSNLDNLPMVGDVNMFLKGIPPHLRKAPSKNASFDTDEQEEDDFEAELEIMIADPESRRKGLAYEALQLLISYATDPRDVTNTSCPAQLPIPRSSLVVRVSQSNTPSIKLFERLGMRIVKWVEAFQEVEMR</sequence>
<dbReference type="InterPro" id="IPR016181">
    <property type="entry name" value="Acyl_CoA_acyltransferase"/>
</dbReference>
<dbReference type="InterPro" id="IPR000182">
    <property type="entry name" value="GNAT_dom"/>
</dbReference>
<evidence type="ECO:0000259" key="4">
    <source>
        <dbReference type="PROSITE" id="PS51186"/>
    </source>
</evidence>
<dbReference type="SUPFAM" id="SSF55729">
    <property type="entry name" value="Acyl-CoA N-acyltransferases (Nat)"/>
    <property type="match status" value="1"/>
</dbReference>
<dbReference type="STRING" id="436010.A0A166UQ14"/>
<evidence type="ECO:0000256" key="3">
    <source>
        <dbReference type="ARBA" id="ARBA00023315"/>
    </source>
</evidence>
<dbReference type="PANTHER" id="PTHR13256:SF16">
    <property type="entry name" value="ALPHA_BETA-TUBULIN-N-ACETYLTRANSFERASE 9"/>
    <property type="match status" value="1"/>
</dbReference>
<dbReference type="GO" id="GO:0008080">
    <property type="term" value="F:N-acetyltransferase activity"/>
    <property type="evidence" value="ECO:0007669"/>
    <property type="project" value="InterPro"/>
</dbReference>
<evidence type="ECO:0000256" key="2">
    <source>
        <dbReference type="ARBA" id="ARBA00022679"/>
    </source>
</evidence>
<proteinExistence type="inferred from homology"/>